<dbReference type="EMBL" id="NAEP01000044">
    <property type="protein sequence ID" value="PDQ34898.1"/>
    <property type="molecule type" value="Genomic_DNA"/>
</dbReference>
<dbReference type="InterPro" id="IPR025272">
    <property type="entry name" value="SocA_Panacea"/>
</dbReference>
<gene>
    <name evidence="2" type="ORF">B5766_09060</name>
</gene>
<comment type="caution">
    <text evidence="2">The sequence shown here is derived from an EMBL/GenBank/DDBJ whole genome shotgun (WGS) entry which is preliminary data.</text>
</comment>
<feature type="domain" description="Antitoxin SocA-like Panacea" evidence="1">
    <location>
        <begin position="23"/>
        <end position="113"/>
    </location>
</feature>
<dbReference type="Pfam" id="PF13274">
    <property type="entry name" value="SocA_Panacea"/>
    <property type="match status" value="1"/>
</dbReference>
<evidence type="ECO:0000313" key="2">
    <source>
        <dbReference type="EMBL" id="PDQ34898.1"/>
    </source>
</evidence>
<organism evidence="2 3">
    <name type="scientific">Candidatus Lumbricidiphila eiseniae</name>
    <dbReference type="NCBI Taxonomy" id="1969409"/>
    <lineage>
        <taxon>Bacteria</taxon>
        <taxon>Bacillati</taxon>
        <taxon>Actinomycetota</taxon>
        <taxon>Actinomycetes</taxon>
        <taxon>Micrococcales</taxon>
        <taxon>Microbacteriaceae</taxon>
        <taxon>Candidatus Lumbricidiphila</taxon>
    </lineage>
</organism>
<name>A0A2A6FQF2_9MICO</name>
<evidence type="ECO:0000313" key="3">
    <source>
        <dbReference type="Proteomes" id="UP000219994"/>
    </source>
</evidence>
<accession>A0A2A6FQF2</accession>
<reference evidence="3" key="1">
    <citation type="submission" date="2017-03" db="EMBL/GenBank/DDBJ databases">
        <authorList>
            <person name="Lund M.B."/>
        </authorList>
    </citation>
    <scope>NUCLEOTIDE SEQUENCE [LARGE SCALE GENOMIC DNA]</scope>
</reference>
<dbReference type="Proteomes" id="UP000219994">
    <property type="component" value="Unassembled WGS sequence"/>
</dbReference>
<sequence length="153" mass="17153">MADVNDVAAYILEKRGPMSTMKLQKLCYYTQGWSLAWDEHPLFEDPIQAWANGPVVCDLYRKHRGQFSVSTWPHGDISRLTDSEMETIDVVLGSYGDLSGQQLSDMTHEERPWLSARGGIPDGESSEAVIDLDVMQDFFGGLDSALRVANRLE</sequence>
<dbReference type="AlphaFoldDB" id="A0A2A6FQF2"/>
<protein>
    <recommendedName>
        <fullName evidence="1">Antitoxin SocA-like Panacea domain-containing protein</fullName>
    </recommendedName>
</protein>
<proteinExistence type="predicted"/>
<evidence type="ECO:0000259" key="1">
    <source>
        <dbReference type="Pfam" id="PF13274"/>
    </source>
</evidence>